<dbReference type="RefSeq" id="WP_147183082.1">
    <property type="nucleotide sequence ID" value="NZ_CP042382.1"/>
</dbReference>
<comment type="subcellular location">
    <subcellularLocation>
        <location evidence="1">Cell envelope</location>
    </subcellularLocation>
</comment>
<feature type="transmembrane region" description="Helical" evidence="5">
    <location>
        <begin position="43"/>
        <end position="64"/>
    </location>
</feature>
<keyword evidence="3" id="KW-1015">Disulfide bond</keyword>
<dbReference type="PANTHER" id="PTHR42852:SF6">
    <property type="entry name" value="THIOL:DISULFIDE INTERCHANGE PROTEIN DSBE"/>
    <property type="match status" value="1"/>
</dbReference>
<evidence type="ECO:0000259" key="6">
    <source>
        <dbReference type="PROSITE" id="PS51352"/>
    </source>
</evidence>
<proteinExistence type="predicted"/>
<dbReference type="Gene3D" id="3.40.30.10">
    <property type="entry name" value="Glutaredoxin"/>
    <property type="match status" value="1"/>
</dbReference>
<dbReference type="OrthoDB" id="9799347at2"/>
<dbReference type="KEGG" id="paur:FGL86_02260"/>
<sequence length="265" mass="29460">MDAIALGPLLISLPRLYAFLAALLLLIASLLLLRLPKGHQARWFNGLVIAWLLAARLGHVMVHWSVYEQAPLDALKFWQPGYDPLWGLIAALLWSAWTLRRQALKLLGAAVLVAASSALWFALVLTNPLGSDTGLERLPELTLENLDGEPVELASLTGKPVILNLWATWCPPCRREMPLLAEVDERDDVTVVVVNQGEELLQIIRFLDGEELAFRHPLLDPRQQLMVLSESPGLPTTLFFDAQGALLERHIGELTRAQLNAWLSP</sequence>
<keyword evidence="2" id="KW-0201">Cytochrome c-type biogenesis</keyword>
<gene>
    <name evidence="7" type="ORF">FGL86_02260</name>
</gene>
<evidence type="ECO:0000256" key="4">
    <source>
        <dbReference type="ARBA" id="ARBA00023284"/>
    </source>
</evidence>
<keyword evidence="5" id="KW-0812">Transmembrane</keyword>
<dbReference type="GO" id="GO:0015036">
    <property type="term" value="F:disulfide oxidoreductase activity"/>
    <property type="evidence" value="ECO:0007669"/>
    <property type="project" value="UniProtKB-ARBA"/>
</dbReference>
<evidence type="ECO:0000256" key="5">
    <source>
        <dbReference type="SAM" id="Phobius"/>
    </source>
</evidence>
<dbReference type="PROSITE" id="PS51352">
    <property type="entry name" value="THIOREDOXIN_2"/>
    <property type="match status" value="1"/>
</dbReference>
<dbReference type="PROSITE" id="PS00194">
    <property type="entry name" value="THIOREDOXIN_1"/>
    <property type="match status" value="1"/>
</dbReference>
<dbReference type="GO" id="GO:0030313">
    <property type="term" value="C:cell envelope"/>
    <property type="evidence" value="ECO:0007669"/>
    <property type="project" value="UniProtKB-SubCell"/>
</dbReference>
<dbReference type="CDD" id="cd02966">
    <property type="entry name" value="TlpA_like_family"/>
    <property type="match status" value="1"/>
</dbReference>
<dbReference type="EMBL" id="CP042382">
    <property type="protein sequence ID" value="QEA38010.1"/>
    <property type="molecule type" value="Genomic_DNA"/>
</dbReference>
<dbReference type="SUPFAM" id="SSF52833">
    <property type="entry name" value="Thioredoxin-like"/>
    <property type="match status" value="1"/>
</dbReference>
<dbReference type="InterPro" id="IPR013740">
    <property type="entry name" value="Redoxin"/>
</dbReference>
<dbReference type="InterPro" id="IPR013766">
    <property type="entry name" value="Thioredoxin_domain"/>
</dbReference>
<accession>A0A5B8ST81</accession>
<dbReference type="Proteomes" id="UP000321272">
    <property type="component" value="Chromosome"/>
</dbReference>
<dbReference type="InterPro" id="IPR050553">
    <property type="entry name" value="Thioredoxin_ResA/DsbE_sf"/>
</dbReference>
<dbReference type="GO" id="GO:0017004">
    <property type="term" value="P:cytochrome complex assembly"/>
    <property type="evidence" value="ECO:0007669"/>
    <property type="project" value="UniProtKB-KW"/>
</dbReference>
<keyword evidence="4" id="KW-0676">Redox-active center</keyword>
<feature type="transmembrane region" description="Helical" evidence="5">
    <location>
        <begin position="84"/>
        <end position="99"/>
    </location>
</feature>
<organism evidence="7 8">
    <name type="scientific">Pistricoccus aurantiacus</name>
    <dbReference type="NCBI Taxonomy" id="1883414"/>
    <lineage>
        <taxon>Bacteria</taxon>
        <taxon>Pseudomonadati</taxon>
        <taxon>Pseudomonadota</taxon>
        <taxon>Gammaproteobacteria</taxon>
        <taxon>Oceanospirillales</taxon>
        <taxon>Halomonadaceae</taxon>
        <taxon>Pistricoccus</taxon>
    </lineage>
</organism>
<dbReference type="InterPro" id="IPR036249">
    <property type="entry name" value="Thioredoxin-like_sf"/>
</dbReference>
<reference evidence="7 8" key="1">
    <citation type="submission" date="2019-06" db="EMBL/GenBank/DDBJ databases">
        <title>Genome analyses of bacteria isolated from kimchi.</title>
        <authorList>
            <person name="Lee S."/>
            <person name="Ahn S."/>
            <person name="Roh S."/>
        </authorList>
    </citation>
    <scope>NUCLEOTIDE SEQUENCE [LARGE SCALE GENOMIC DNA]</scope>
    <source>
        <strain evidence="7 8">CBA4606</strain>
    </source>
</reference>
<evidence type="ECO:0000256" key="2">
    <source>
        <dbReference type="ARBA" id="ARBA00022748"/>
    </source>
</evidence>
<keyword evidence="5" id="KW-1133">Transmembrane helix</keyword>
<dbReference type="Pfam" id="PF08534">
    <property type="entry name" value="Redoxin"/>
    <property type="match status" value="1"/>
</dbReference>
<evidence type="ECO:0000313" key="7">
    <source>
        <dbReference type="EMBL" id="QEA38010.1"/>
    </source>
</evidence>
<evidence type="ECO:0000256" key="3">
    <source>
        <dbReference type="ARBA" id="ARBA00023157"/>
    </source>
</evidence>
<protein>
    <submittedName>
        <fullName evidence="7">TlpA family protein disulfide reductase</fullName>
    </submittedName>
</protein>
<dbReference type="InterPro" id="IPR017937">
    <property type="entry name" value="Thioredoxin_CS"/>
</dbReference>
<dbReference type="PANTHER" id="PTHR42852">
    <property type="entry name" value="THIOL:DISULFIDE INTERCHANGE PROTEIN DSBE"/>
    <property type="match status" value="1"/>
</dbReference>
<evidence type="ECO:0000313" key="8">
    <source>
        <dbReference type="Proteomes" id="UP000321272"/>
    </source>
</evidence>
<evidence type="ECO:0000256" key="1">
    <source>
        <dbReference type="ARBA" id="ARBA00004196"/>
    </source>
</evidence>
<keyword evidence="5" id="KW-0472">Membrane</keyword>
<feature type="domain" description="Thioredoxin" evidence="6">
    <location>
        <begin position="132"/>
        <end position="265"/>
    </location>
</feature>
<dbReference type="AlphaFoldDB" id="A0A5B8ST81"/>
<feature type="transmembrane region" description="Helical" evidence="5">
    <location>
        <begin position="106"/>
        <end position="125"/>
    </location>
</feature>
<name>A0A5B8ST81_9GAMM</name>
<feature type="transmembrane region" description="Helical" evidence="5">
    <location>
        <begin position="16"/>
        <end position="36"/>
    </location>
</feature>
<keyword evidence="8" id="KW-1185">Reference proteome</keyword>